<evidence type="ECO:0000313" key="13">
    <source>
        <dbReference type="Proteomes" id="UP000199727"/>
    </source>
</evidence>
<feature type="binding site" evidence="8">
    <location>
        <position position="171"/>
    </location>
    <ligand>
        <name>substrate</name>
    </ligand>
</feature>
<feature type="domain" description="Enolase N-terminal" evidence="11">
    <location>
        <begin position="3"/>
        <end position="133"/>
    </location>
</feature>
<dbReference type="InterPro" id="IPR029017">
    <property type="entry name" value="Enolase-like_N"/>
</dbReference>
<evidence type="ECO:0000256" key="2">
    <source>
        <dbReference type="ARBA" id="ARBA00009604"/>
    </source>
</evidence>
<dbReference type="UniPathway" id="UPA00109">
    <property type="reaction ID" value="UER00187"/>
</dbReference>
<dbReference type="FunFam" id="3.30.390.10:FF:000001">
    <property type="entry name" value="Enolase"/>
    <property type="match status" value="1"/>
</dbReference>
<dbReference type="InterPro" id="IPR000941">
    <property type="entry name" value="Enolase"/>
</dbReference>
<protein>
    <recommendedName>
        <fullName evidence="3">phosphopyruvate hydratase</fullName>
        <ecNumber evidence="3">4.2.1.11</ecNumber>
    </recommendedName>
</protein>
<keyword evidence="12" id="KW-0670">Pyruvate</keyword>
<keyword evidence="6" id="KW-0456">Lyase</keyword>
<gene>
    <name evidence="12" type="ORF">C361_02920</name>
</gene>
<keyword evidence="5" id="KW-0324">Glycolysis</keyword>
<feature type="binding site" evidence="8">
    <location>
        <position position="162"/>
    </location>
    <ligand>
        <name>substrate</name>
    </ligand>
</feature>
<dbReference type="GO" id="GO:0000287">
    <property type="term" value="F:magnesium ion binding"/>
    <property type="evidence" value="ECO:0007669"/>
    <property type="project" value="InterPro"/>
</dbReference>
<accession>A0A854QIR7</accession>
<dbReference type="PANTHER" id="PTHR11902:SF6">
    <property type="entry name" value="ENOLASE"/>
    <property type="match status" value="1"/>
</dbReference>
<dbReference type="SMART" id="SM01192">
    <property type="entry name" value="Enolase_C"/>
    <property type="match status" value="1"/>
</dbReference>
<dbReference type="Gene3D" id="3.20.20.120">
    <property type="entry name" value="Enolase-like C-terminal domain"/>
    <property type="match status" value="1"/>
</dbReference>
<evidence type="ECO:0000256" key="1">
    <source>
        <dbReference type="ARBA" id="ARBA00005031"/>
    </source>
</evidence>
<dbReference type="HAMAP" id="MF_00318">
    <property type="entry name" value="Enolase"/>
    <property type="match status" value="1"/>
</dbReference>
<dbReference type="SUPFAM" id="SSF51604">
    <property type="entry name" value="Enolase C-terminal domain-like"/>
    <property type="match status" value="1"/>
</dbReference>
<dbReference type="CDD" id="cd03313">
    <property type="entry name" value="enolase"/>
    <property type="match status" value="1"/>
</dbReference>
<feature type="active site" description="Proton acceptor" evidence="7">
    <location>
        <position position="351"/>
    </location>
</feature>
<comment type="similarity">
    <text evidence="2">Belongs to the enolase family.</text>
</comment>
<name>A0A854QIR7_CRYNE</name>
<evidence type="ECO:0000256" key="7">
    <source>
        <dbReference type="PIRSR" id="PIRSR001400-1"/>
    </source>
</evidence>
<dbReference type="InterPro" id="IPR036849">
    <property type="entry name" value="Enolase-like_C_sf"/>
</dbReference>
<keyword evidence="9" id="KW-0479">Metal-binding</keyword>
<evidence type="ECO:0000313" key="12">
    <source>
        <dbReference type="EMBL" id="OXG22791.1"/>
    </source>
</evidence>
<dbReference type="Proteomes" id="UP000199727">
    <property type="component" value="Unassembled WGS sequence"/>
</dbReference>
<feature type="binding site" evidence="8">
    <location>
        <position position="402"/>
    </location>
    <ligand>
        <name>substrate</name>
    </ligand>
</feature>
<dbReference type="PIRSF" id="PIRSF001400">
    <property type="entry name" value="Enolase"/>
    <property type="match status" value="1"/>
</dbReference>
<evidence type="ECO:0000259" key="10">
    <source>
        <dbReference type="SMART" id="SM01192"/>
    </source>
</evidence>
<comment type="caution">
    <text evidence="12">The sequence shown here is derived from an EMBL/GenBank/DDBJ whole genome shotgun (WGS) entry which is preliminary data.</text>
</comment>
<evidence type="ECO:0000256" key="8">
    <source>
        <dbReference type="PIRSR" id="PIRSR001400-2"/>
    </source>
</evidence>
<dbReference type="Pfam" id="PF03952">
    <property type="entry name" value="Enolase_N"/>
    <property type="match status" value="1"/>
</dbReference>
<dbReference type="GO" id="GO:0000015">
    <property type="term" value="C:phosphopyruvate hydratase complex"/>
    <property type="evidence" value="ECO:0007669"/>
    <property type="project" value="InterPro"/>
</dbReference>
<feature type="binding site" evidence="8">
    <location>
        <begin position="378"/>
        <end position="381"/>
    </location>
    <ligand>
        <name>substrate</name>
    </ligand>
</feature>
<evidence type="ECO:0000256" key="4">
    <source>
        <dbReference type="ARBA" id="ARBA00022842"/>
    </source>
</evidence>
<dbReference type="Pfam" id="PF00113">
    <property type="entry name" value="Enolase_C"/>
    <property type="match status" value="1"/>
</dbReference>
<comment type="cofactor">
    <cofactor evidence="9">
        <name>Mg(2+)</name>
        <dbReference type="ChEBI" id="CHEBI:18420"/>
    </cofactor>
    <text evidence="9">Mg(2+) is required for catalysis and for stabilizing the dimer.</text>
</comment>
<organism evidence="12 13">
    <name type="scientific">Cryptococcus neoformans Tu259-1</name>
    <dbReference type="NCBI Taxonomy" id="1230072"/>
    <lineage>
        <taxon>Eukaryota</taxon>
        <taxon>Fungi</taxon>
        <taxon>Dikarya</taxon>
        <taxon>Basidiomycota</taxon>
        <taxon>Agaricomycotina</taxon>
        <taxon>Tremellomycetes</taxon>
        <taxon>Tremellales</taxon>
        <taxon>Cryptococcaceae</taxon>
        <taxon>Cryptococcus</taxon>
        <taxon>Cryptococcus neoformans species complex</taxon>
    </lineage>
</organism>
<dbReference type="GO" id="GO:0006096">
    <property type="term" value="P:glycolytic process"/>
    <property type="evidence" value="ECO:0007669"/>
    <property type="project" value="UniProtKB-UniPathway"/>
</dbReference>
<dbReference type="InterPro" id="IPR020810">
    <property type="entry name" value="Enolase_C"/>
</dbReference>
<dbReference type="SMART" id="SM01193">
    <property type="entry name" value="Enolase_N"/>
    <property type="match status" value="1"/>
</dbReference>
<feature type="binding site" evidence="8">
    <location>
        <position position="326"/>
    </location>
    <ligand>
        <name>substrate</name>
    </ligand>
</feature>
<evidence type="ECO:0000256" key="3">
    <source>
        <dbReference type="ARBA" id="ARBA00012058"/>
    </source>
</evidence>
<evidence type="ECO:0000256" key="9">
    <source>
        <dbReference type="PIRSR" id="PIRSR001400-3"/>
    </source>
</evidence>
<evidence type="ECO:0000256" key="5">
    <source>
        <dbReference type="ARBA" id="ARBA00023152"/>
    </source>
</evidence>
<dbReference type="InterPro" id="IPR020811">
    <property type="entry name" value="Enolase_N"/>
</dbReference>
<dbReference type="SUPFAM" id="SSF54826">
    <property type="entry name" value="Enolase N-terminal domain-like"/>
    <property type="match status" value="1"/>
</dbReference>
<dbReference type="SFLD" id="SFLDG00178">
    <property type="entry name" value="enolase"/>
    <property type="match status" value="1"/>
</dbReference>
<proteinExistence type="inferred from homology"/>
<dbReference type="PRINTS" id="PR00148">
    <property type="entry name" value="ENOLASE"/>
</dbReference>
<feature type="domain" description="Enolase C-terminal TIM barrel" evidence="10">
    <location>
        <begin position="146"/>
        <end position="442"/>
    </location>
</feature>
<dbReference type="PANTHER" id="PTHR11902">
    <property type="entry name" value="ENOLASE"/>
    <property type="match status" value="1"/>
</dbReference>
<sequence length="445" mass="48132">MSFQSVRASQIFDSRGNPTVEVVVETLQGRFVAGVPSGASTGSHEAVELRDKGDAYGGKGVSKAVKAVNEVLGPALIQSDIKASEQAKIDQLLIQLDGTDNKSKYGANAILGISMAAARAGAAEKGLELFEHLADLTFPQRDKAKPYVLPVPCTNQLNGGVHAGNQLAPQEFMVLPTGATSFEEAMRIVTECYHSLKSVITEKFGLAGTGIGDEGGFAPPVDSIDQALDLLVEASAKAGHSNNVHFAIDPASSEFFKDGVYDLDFKSTDQLETHRCLSPDQMASLYNDLISKYPLILLEDPFAEDDWDSWTKFMEKINGRIEVVGDDLLCTQVSRVKMAKKASACDGLLLKINQCGTISEAIEAAQTAYSYGWSVFVSHRSGETIDDFIGDIVVGLQTGHIKSGAPCRGERLAKYNRLLQIERLLKERGHPVRYAGVDFRRAATW</sequence>
<reference evidence="12 13" key="1">
    <citation type="submission" date="2017-06" db="EMBL/GenBank/DDBJ databases">
        <title>Global population genomics of the pathogenic fungus Cryptococcus neoformans var. grubii.</title>
        <authorList>
            <person name="Cuomo C."/>
            <person name="Litvintseva A."/>
            <person name="Chen Y."/>
            <person name="Young S."/>
            <person name="Zeng Q."/>
            <person name="Chapman S."/>
            <person name="Gujja S."/>
            <person name="Saif S."/>
            <person name="Birren B."/>
        </authorList>
    </citation>
    <scope>NUCLEOTIDE SEQUENCE [LARGE SCALE GENOMIC DNA]</scope>
    <source>
        <strain evidence="12 13">Tu259-1</strain>
    </source>
</reference>
<dbReference type="EMBL" id="AMKT01000038">
    <property type="protein sequence ID" value="OXG22791.1"/>
    <property type="molecule type" value="Genomic_DNA"/>
</dbReference>
<keyword evidence="4 9" id="KW-0460">Magnesium</keyword>
<feature type="binding site" evidence="9">
    <location>
        <position position="249"/>
    </location>
    <ligand>
        <name>Mg(2+)</name>
        <dbReference type="ChEBI" id="CHEBI:18420"/>
    </ligand>
</feature>
<comment type="pathway">
    <text evidence="1">Carbohydrate degradation; glycolysis; pyruvate from D-glyceraldehyde 3-phosphate: step 4/5.</text>
</comment>
<evidence type="ECO:0000256" key="6">
    <source>
        <dbReference type="ARBA" id="ARBA00023239"/>
    </source>
</evidence>
<dbReference type="SFLD" id="SFLDF00002">
    <property type="entry name" value="enolase"/>
    <property type="match status" value="1"/>
</dbReference>
<dbReference type="Gene3D" id="3.30.390.10">
    <property type="entry name" value="Enolase-like, N-terminal domain"/>
    <property type="match status" value="1"/>
</dbReference>
<dbReference type="EC" id="4.2.1.11" evidence="3"/>
<dbReference type="AlphaFoldDB" id="A0A854QIR7"/>
<feature type="binding site" evidence="9">
    <location>
        <position position="326"/>
    </location>
    <ligand>
        <name>Mg(2+)</name>
        <dbReference type="ChEBI" id="CHEBI:18420"/>
    </ligand>
</feature>
<feature type="active site" description="Proton donor" evidence="7">
    <location>
        <position position="214"/>
    </location>
</feature>
<feature type="binding site" evidence="8">
    <location>
        <position position="299"/>
    </location>
    <ligand>
        <name>substrate</name>
    </ligand>
</feature>
<evidence type="ECO:0000259" key="11">
    <source>
        <dbReference type="SMART" id="SM01193"/>
    </source>
</evidence>
<feature type="binding site" evidence="9">
    <location>
        <position position="299"/>
    </location>
    <ligand>
        <name>Mg(2+)</name>
        <dbReference type="ChEBI" id="CHEBI:18420"/>
    </ligand>
</feature>
<dbReference type="NCBIfam" id="TIGR01060">
    <property type="entry name" value="eno"/>
    <property type="match status" value="1"/>
</dbReference>
<dbReference type="OrthoDB" id="1739814at2759"/>
<dbReference type="GO" id="GO:0004634">
    <property type="term" value="F:phosphopyruvate hydratase activity"/>
    <property type="evidence" value="ECO:0007669"/>
    <property type="project" value="UniProtKB-EC"/>
</dbReference>
<dbReference type="SFLD" id="SFLDS00001">
    <property type="entry name" value="Enolase"/>
    <property type="match status" value="1"/>
</dbReference>